<evidence type="ECO:0000256" key="6">
    <source>
        <dbReference type="ARBA" id="ARBA00022917"/>
    </source>
</evidence>
<keyword evidence="3 9" id="KW-0436">Ligase</keyword>
<dbReference type="CDD" id="cd00806">
    <property type="entry name" value="TrpRS_core"/>
    <property type="match status" value="1"/>
</dbReference>
<evidence type="ECO:0000256" key="4">
    <source>
        <dbReference type="ARBA" id="ARBA00022741"/>
    </source>
</evidence>
<sequence length="373" mass="40980">MYVAFAVQLSCLRHAKLLQVTVQYSTRTASKTVVTGIQPTGFPHLGNYYGMIKPCVKLQDDQNTENFFLLIADLHALTKHARDDDLTRSTLQLAGALMACGIDPVVSSDGKHCKGKTILFPQSNIVGHCELSWILSTKCTVNRLAHLPQWREKSEAAGESGGSVGLFTYPLLQSADVLLYSADAVPVGIDQVTHLELTRDIARTLLTQWPSLNSFLKVPDIQLTEIPKIHNLREPTMKMSKSIGPESGTIWLMDTPDEIRLKVSRAQTDSKRELSYDPLSRPGVANLMQIYAASNGIPIAEAEEKLVKLSKVELKNLVIDAIVEELAPIQARLKQLETSKLVLDALSAGSALANHVALTNLRKIKDVIGLHSF</sequence>
<dbReference type="EC" id="6.1.1.2" evidence="2"/>
<protein>
    <recommendedName>
        <fullName evidence="2">tryptophan--tRNA ligase</fullName>
        <ecNumber evidence="2">6.1.1.2</ecNumber>
    </recommendedName>
    <alternativeName>
        <fullName evidence="8">Tryptophanyl-tRNA synthetase</fullName>
    </alternativeName>
</protein>
<dbReference type="InterPro" id="IPR002305">
    <property type="entry name" value="aa-tRNA-synth_Ic"/>
</dbReference>
<accession>A0A564YVV9</accession>
<dbReference type="GO" id="GO:0005524">
    <property type="term" value="F:ATP binding"/>
    <property type="evidence" value="ECO:0007669"/>
    <property type="project" value="UniProtKB-KW"/>
</dbReference>
<evidence type="ECO:0000256" key="2">
    <source>
        <dbReference type="ARBA" id="ARBA00013161"/>
    </source>
</evidence>
<evidence type="ECO:0000256" key="8">
    <source>
        <dbReference type="ARBA" id="ARBA00030268"/>
    </source>
</evidence>
<dbReference type="GO" id="GO:0004830">
    <property type="term" value="F:tryptophan-tRNA ligase activity"/>
    <property type="evidence" value="ECO:0007669"/>
    <property type="project" value="UniProtKB-EC"/>
</dbReference>
<dbReference type="GO" id="GO:0005739">
    <property type="term" value="C:mitochondrion"/>
    <property type="evidence" value="ECO:0007669"/>
    <property type="project" value="TreeGrafter"/>
</dbReference>
<dbReference type="PANTHER" id="PTHR43766">
    <property type="entry name" value="TRYPTOPHAN--TRNA LIGASE, MITOCHONDRIAL"/>
    <property type="match status" value="1"/>
</dbReference>
<dbReference type="Gene3D" id="3.40.50.620">
    <property type="entry name" value="HUPs"/>
    <property type="match status" value="1"/>
</dbReference>
<evidence type="ECO:0000256" key="9">
    <source>
        <dbReference type="RuleBase" id="RU363036"/>
    </source>
</evidence>
<dbReference type="PANTHER" id="PTHR43766:SF1">
    <property type="entry name" value="TRYPTOPHAN--TRNA LIGASE, MITOCHONDRIAL"/>
    <property type="match status" value="1"/>
</dbReference>
<evidence type="ECO:0000256" key="5">
    <source>
        <dbReference type="ARBA" id="ARBA00022840"/>
    </source>
</evidence>
<dbReference type="AlphaFoldDB" id="A0A564YVV9"/>
<dbReference type="InterPro" id="IPR014729">
    <property type="entry name" value="Rossmann-like_a/b/a_fold"/>
</dbReference>
<keyword evidence="6 9" id="KW-0648">Protein biosynthesis</keyword>
<dbReference type="EMBL" id="CABIJS010000443">
    <property type="protein sequence ID" value="VUZ51417.1"/>
    <property type="molecule type" value="Genomic_DNA"/>
</dbReference>
<dbReference type="Gene3D" id="1.10.240.10">
    <property type="entry name" value="Tyrosyl-Transfer RNA Synthetase"/>
    <property type="match status" value="1"/>
</dbReference>
<evidence type="ECO:0000313" key="11">
    <source>
        <dbReference type="Proteomes" id="UP000321570"/>
    </source>
</evidence>
<keyword evidence="4 9" id="KW-0547">Nucleotide-binding</keyword>
<dbReference type="PRINTS" id="PR01039">
    <property type="entry name" value="TRNASYNTHTRP"/>
</dbReference>
<name>A0A564YVV9_HYMDI</name>
<organism evidence="10 11">
    <name type="scientific">Hymenolepis diminuta</name>
    <name type="common">Rat tapeworm</name>
    <dbReference type="NCBI Taxonomy" id="6216"/>
    <lineage>
        <taxon>Eukaryota</taxon>
        <taxon>Metazoa</taxon>
        <taxon>Spiralia</taxon>
        <taxon>Lophotrochozoa</taxon>
        <taxon>Platyhelminthes</taxon>
        <taxon>Cestoda</taxon>
        <taxon>Eucestoda</taxon>
        <taxon>Cyclophyllidea</taxon>
        <taxon>Hymenolepididae</taxon>
        <taxon>Hymenolepis</taxon>
    </lineage>
</organism>
<dbReference type="PROSITE" id="PS00178">
    <property type="entry name" value="AA_TRNA_LIGASE_I"/>
    <property type="match status" value="1"/>
</dbReference>
<gene>
    <name evidence="10" type="ORF">WMSIL1_LOCUS10129</name>
</gene>
<comment type="similarity">
    <text evidence="1 9">Belongs to the class-I aminoacyl-tRNA synthetase family.</text>
</comment>
<evidence type="ECO:0000256" key="7">
    <source>
        <dbReference type="ARBA" id="ARBA00023146"/>
    </source>
</evidence>
<dbReference type="InterPro" id="IPR050203">
    <property type="entry name" value="Trp-tRNA_synthetase"/>
</dbReference>
<proteinExistence type="inferred from homology"/>
<evidence type="ECO:0000256" key="1">
    <source>
        <dbReference type="ARBA" id="ARBA00005594"/>
    </source>
</evidence>
<keyword evidence="5 9" id="KW-0067">ATP-binding</keyword>
<keyword evidence="7 9" id="KW-0030">Aminoacyl-tRNA synthetase</keyword>
<dbReference type="Proteomes" id="UP000321570">
    <property type="component" value="Unassembled WGS sequence"/>
</dbReference>
<dbReference type="SUPFAM" id="SSF52374">
    <property type="entry name" value="Nucleotidylyl transferase"/>
    <property type="match status" value="1"/>
</dbReference>
<evidence type="ECO:0000313" key="10">
    <source>
        <dbReference type="EMBL" id="VUZ51417.1"/>
    </source>
</evidence>
<dbReference type="InterPro" id="IPR001412">
    <property type="entry name" value="aa-tRNA-synth_I_CS"/>
</dbReference>
<dbReference type="NCBIfam" id="TIGR00233">
    <property type="entry name" value="trpS"/>
    <property type="match status" value="1"/>
</dbReference>
<reference evidence="10 11" key="1">
    <citation type="submission" date="2019-07" db="EMBL/GenBank/DDBJ databases">
        <authorList>
            <person name="Jastrzebski P J."/>
            <person name="Paukszto L."/>
            <person name="Jastrzebski P J."/>
        </authorList>
    </citation>
    <scope>NUCLEOTIDE SEQUENCE [LARGE SCALE GENOMIC DNA]</scope>
    <source>
        <strain evidence="10 11">WMS-il1</strain>
    </source>
</reference>
<keyword evidence="11" id="KW-1185">Reference proteome</keyword>
<dbReference type="InterPro" id="IPR002306">
    <property type="entry name" value="Trp-tRNA-ligase"/>
</dbReference>
<evidence type="ECO:0000256" key="3">
    <source>
        <dbReference type="ARBA" id="ARBA00022598"/>
    </source>
</evidence>
<dbReference type="Pfam" id="PF00579">
    <property type="entry name" value="tRNA-synt_1b"/>
    <property type="match status" value="1"/>
</dbReference>
<dbReference type="GO" id="GO:0006436">
    <property type="term" value="P:tryptophanyl-tRNA aminoacylation"/>
    <property type="evidence" value="ECO:0007669"/>
    <property type="project" value="InterPro"/>
</dbReference>